<dbReference type="Gene3D" id="3.40.50.1820">
    <property type="entry name" value="alpha/beta hydrolase"/>
    <property type="match status" value="1"/>
</dbReference>
<feature type="transmembrane region" description="Helical" evidence="1">
    <location>
        <begin position="117"/>
        <end position="140"/>
    </location>
</feature>
<keyword evidence="1" id="KW-1133">Transmembrane helix</keyword>
<keyword evidence="1" id="KW-0812">Transmembrane</keyword>
<dbReference type="PRINTS" id="PR00111">
    <property type="entry name" value="ABHYDROLASE"/>
</dbReference>
<evidence type="ECO:0000313" key="3">
    <source>
        <dbReference type="EMBL" id="KAK9986906.1"/>
    </source>
</evidence>
<dbReference type="AlphaFoldDB" id="A0AAW2BNH2"/>
<keyword evidence="4" id="KW-1185">Reference proteome</keyword>
<feature type="transmembrane region" description="Helical" evidence="1">
    <location>
        <begin position="56"/>
        <end position="76"/>
    </location>
</feature>
<keyword evidence="1" id="KW-0472">Membrane</keyword>
<feature type="domain" description="AB hydrolase-1" evidence="2">
    <location>
        <begin position="252"/>
        <end position="360"/>
    </location>
</feature>
<sequence>MRRQLSGTKIWIYLRRQTRVLVASVPISLPTSGFSFDSTWLNICHSFPSHPLQNDHTMLSSLSLSLSLSLSIYIYIYNQLISAVSRGFHFLFPIPIPIMTTPPVFSAKWLIKSSGKLITVIVFLILDFLDNVFCIVFRILDECFEGKASPCYCEKKGELVGDDELQLSETLYGRKNVFREMGFLGFARIWENSKKRGGVVGGEVVVNRWSDCGCECCVSWMKNGDHQKLHVVVREPSKATIDDCRVKPTENVIFLHGFICSSSFWTETVFPYISEPKNRNYRLFAVDLLGFGRSPKPRDCSYTLKDHIKMIEKSVIYPFALDSFHLVGHSMGCIIALALAAKHSNSVKSITLVAPPFFPTKDGGSLNVLNKLAERSLWPPLLFGSSVMTWYEHLGRCVCFLICRNHRTWEKMLKLITGKRDLHFMAMDLTRHTHHSGWHTMHNVICGGATVLDGYLTVLVKAGTKICIIHGDKDQVVPIECTNNIKMKAPHSEVNILKNVGHGSAIFGREKEFAQYLEHIW</sequence>
<protein>
    <recommendedName>
        <fullName evidence="2">AB hydrolase-1 domain-containing protein</fullName>
    </recommendedName>
</protein>
<dbReference type="Proteomes" id="UP001459277">
    <property type="component" value="Unassembled WGS sequence"/>
</dbReference>
<dbReference type="PANTHER" id="PTHR43689">
    <property type="entry name" value="HYDROLASE"/>
    <property type="match status" value="1"/>
</dbReference>
<feature type="transmembrane region" description="Helical" evidence="1">
    <location>
        <begin position="20"/>
        <end position="36"/>
    </location>
</feature>
<comment type="caution">
    <text evidence="3">The sequence shown here is derived from an EMBL/GenBank/DDBJ whole genome shotgun (WGS) entry which is preliminary data.</text>
</comment>
<dbReference type="SUPFAM" id="SSF53474">
    <property type="entry name" value="alpha/beta-Hydrolases"/>
    <property type="match status" value="1"/>
</dbReference>
<accession>A0AAW2BNH2</accession>
<evidence type="ECO:0000259" key="2">
    <source>
        <dbReference type="Pfam" id="PF00561"/>
    </source>
</evidence>
<evidence type="ECO:0000313" key="4">
    <source>
        <dbReference type="Proteomes" id="UP001459277"/>
    </source>
</evidence>
<dbReference type="Pfam" id="PF00561">
    <property type="entry name" value="Abhydrolase_1"/>
    <property type="match status" value="1"/>
</dbReference>
<dbReference type="PANTHER" id="PTHR43689:SF14">
    <property type="entry name" value="LYSOPHOSPHOLIPASE BODYGUARD 4-RELATED"/>
    <property type="match status" value="1"/>
</dbReference>
<reference evidence="3 4" key="1">
    <citation type="submission" date="2024-01" db="EMBL/GenBank/DDBJ databases">
        <title>A telomere-to-telomere, gap-free genome of sweet tea (Lithocarpus litseifolius).</title>
        <authorList>
            <person name="Zhou J."/>
        </authorList>
    </citation>
    <scope>NUCLEOTIDE SEQUENCE [LARGE SCALE GENOMIC DNA]</scope>
    <source>
        <strain evidence="3">Zhou-2022a</strain>
        <tissue evidence="3">Leaf</tissue>
    </source>
</reference>
<proteinExistence type="predicted"/>
<dbReference type="InterPro" id="IPR029058">
    <property type="entry name" value="AB_hydrolase_fold"/>
</dbReference>
<gene>
    <name evidence="3" type="ORF">SO802_031857</name>
</gene>
<organism evidence="3 4">
    <name type="scientific">Lithocarpus litseifolius</name>
    <dbReference type="NCBI Taxonomy" id="425828"/>
    <lineage>
        <taxon>Eukaryota</taxon>
        <taxon>Viridiplantae</taxon>
        <taxon>Streptophyta</taxon>
        <taxon>Embryophyta</taxon>
        <taxon>Tracheophyta</taxon>
        <taxon>Spermatophyta</taxon>
        <taxon>Magnoliopsida</taxon>
        <taxon>eudicotyledons</taxon>
        <taxon>Gunneridae</taxon>
        <taxon>Pentapetalae</taxon>
        <taxon>rosids</taxon>
        <taxon>fabids</taxon>
        <taxon>Fagales</taxon>
        <taxon>Fagaceae</taxon>
        <taxon>Lithocarpus</taxon>
    </lineage>
</organism>
<dbReference type="InterPro" id="IPR000073">
    <property type="entry name" value="AB_hydrolase_1"/>
</dbReference>
<name>A0AAW2BNH2_9ROSI</name>
<evidence type="ECO:0000256" key="1">
    <source>
        <dbReference type="SAM" id="Phobius"/>
    </source>
</evidence>
<dbReference type="EMBL" id="JAZDWU010000011">
    <property type="protein sequence ID" value="KAK9986906.1"/>
    <property type="molecule type" value="Genomic_DNA"/>
</dbReference>